<dbReference type="RefSeq" id="WP_128221871.1">
    <property type="nucleotide sequence ID" value="NZ_CP034929.1"/>
</dbReference>
<dbReference type="PANTHER" id="PTHR43386">
    <property type="entry name" value="OLIGOPEPTIDE TRANSPORT SYSTEM PERMEASE PROTEIN APPC"/>
    <property type="match status" value="1"/>
</dbReference>
<dbReference type="Pfam" id="PF00528">
    <property type="entry name" value="BPD_transp_1"/>
    <property type="match status" value="1"/>
</dbReference>
<feature type="transmembrane region" description="Helical" evidence="7">
    <location>
        <begin position="48"/>
        <end position="68"/>
    </location>
</feature>
<evidence type="ECO:0000256" key="7">
    <source>
        <dbReference type="RuleBase" id="RU363032"/>
    </source>
</evidence>
<dbReference type="PANTHER" id="PTHR43386:SF6">
    <property type="entry name" value="ABC TRANSPORTER PERMEASE PROTEIN"/>
    <property type="match status" value="1"/>
</dbReference>
<dbReference type="InterPro" id="IPR025966">
    <property type="entry name" value="OppC_N"/>
</dbReference>
<dbReference type="CDD" id="cd06261">
    <property type="entry name" value="TM_PBP2"/>
    <property type="match status" value="1"/>
</dbReference>
<dbReference type="SUPFAM" id="SSF161098">
    <property type="entry name" value="MetI-like"/>
    <property type="match status" value="1"/>
</dbReference>
<dbReference type="PROSITE" id="PS50928">
    <property type="entry name" value="ABC_TM1"/>
    <property type="match status" value="1"/>
</dbReference>
<organism evidence="9 10">
    <name type="scientific">Nocardioides yefusunii</name>
    <dbReference type="NCBI Taxonomy" id="2500546"/>
    <lineage>
        <taxon>Bacteria</taxon>
        <taxon>Bacillati</taxon>
        <taxon>Actinomycetota</taxon>
        <taxon>Actinomycetes</taxon>
        <taxon>Propionibacteriales</taxon>
        <taxon>Nocardioidaceae</taxon>
        <taxon>Nocardioides</taxon>
    </lineage>
</organism>
<dbReference type="InterPro" id="IPR000515">
    <property type="entry name" value="MetI-like"/>
</dbReference>
<evidence type="ECO:0000256" key="2">
    <source>
        <dbReference type="ARBA" id="ARBA00022448"/>
    </source>
</evidence>
<dbReference type="Proteomes" id="UP001596098">
    <property type="component" value="Unassembled WGS sequence"/>
</dbReference>
<feature type="transmembrane region" description="Helical" evidence="7">
    <location>
        <begin position="113"/>
        <end position="139"/>
    </location>
</feature>
<comment type="similarity">
    <text evidence="7">Belongs to the binding-protein-dependent transport system permease family.</text>
</comment>
<feature type="domain" description="ABC transmembrane type-1" evidence="8">
    <location>
        <begin position="109"/>
        <end position="309"/>
    </location>
</feature>
<dbReference type="Pfam" id="PF12911">
    <property type="entry name" value="OppC_N"/>
    <property type="match status" value="1"/>
</dbReference>
<dbReference type="InterPro" id="IPR035906">
    <property type="entry name" value="MetI-like_sf"/>
</dbReference>
<dbReference type="InterPro" id="IPR050366">
    <property type="entry name" value="BP-dependent_transpt_permease"/>
</dbReference>
<feature type="transmembrane region" description="Helical" evidence="7">
    <location>
        <begin position="290"/>
        <end position="309"/>
    </location>
</feature>
<keyword evidence="2 7" id="KW-0813">Transport</keyword>
<gene>
    <name evidence="9" type="ORF">ACFPWU_09540</name>
</gene>
<dbReference type="EMBL" id="JBHSQI010000005">
    <property type="protein sequence ID" value="MFC6153899.1"/>
    <property type="molecule type" value="Genomic_DNA"/>
</dbReference>
<evidence type="ECO:0000256" key="4">
    <source>
        <dbReference type="ARBA" id="ARBA00022692"/>
    </source>
</evidence>
<evidence type="ECO:0000256" key="6">
    <source>
        <dbReference type="ARBA" id="ARBA00023136"/>
    </source>
</evidence>
<reference evidence="10" key="1">
    <citation type="journal article" date="2019" name="Int. J. Syst. Evol. Microbiol.">
        <title>The Global Catalogue of Microorganisms (GCM) 10K type strain sequencing project: providing services to taxonomists for standard genome sequencing and annotation.</title>
        <authorList>
            <consortium name="The Broad Institute Genomics Platform"/>
            <consortium name="The Broad Institute Genome Sequencing Center for Infectious Disease"/>
            <person name="Wu L."/>
            <person name="Ma J."/>
        </authorList>
    </citation>
    <scope>NUCLEOTIDE SEQUENCE [LARGE SCALE GENOMIC DNA]</scope>
    <source>
        <strain evidence="10">DFY28</strain>
    </source>
</reference>
<keyword evidence="3" id="KW-1003">Cell membrane</keyword>
<evidence type="ECO:0000259" key="8">
    <source>
        <dbReference type="PROSITE" id="PS50928"/>
    </source>
</evidence>
<evidence type="ECO:0000313" key="9">
    <source>
        <dbReference type="EMBL" id="MFC6153899.1"/>
    </source>
</evidence>
<evidence type="ECO:0000256" key="1">
    <source>
        <dbReference type="ARBA" id="ARBA00004651"/>
    </source>
</evidence>
<evidence type="ECO:0000313" key="10">
    <source>
        <dbReference type="Proteomes" id="UP001596098"/>
    </source>
</evidence>
<feature type="transmembrane region" description="Helical" evidence="7">
    <location>
        <begin position="177"/>
        <end position="193"/>
    </location>
</feature>
<comment type="caution">
    <text evidence="9">The sequence shown here is derived from an EMBL/GenBank/DDBJ whole genome shotgun (WGS) entry which is preliminary data.</text>
</comment>
<dbReference type="Gene3D" id="1.10.3720.10">
    <property type="entry name" value="MetI-like"/>
    <property type="match status" value="1"/>
</dbReference>
<keyword evidence="4 7" id="KW-0812">Transmembrane</keyword>
<accession>A0ABW1QZ12</accession>
<comment type="subcellular location">
    <subcellularLocation>
        <location evidence="1 7">Cell membrane</location>
        <topology evidence="1 7">Multi-pass membrane protein</topology>
    </subcellularLocation>
</comment>
<protein>
    <submittedName>
        <fullName evidence="9">ABC transporter permease</fullName>
    </submittedName>
</protein>
<keyword evidence="6 7" id="KW-0472">Membrane</keyword>
<keyword evidence="10" id="KW-1185">Reference proteome</keyword>
<name>A0ABW1QZ12_9ACTN</name>
<evidence type="ECO:0000256" key="5">
    <source>
        <dbReference type="ARBA" id="ARBA00022989"/>
    </source>
</evidence>
<feature type="transmembrane region" description="Helical" evidence="7">
    <location>
        <begin position="231"/>
        <end position="253"/>
    </location>
</feature>
<evidence type="ECO:0000256" key="3">
    <source>
        <dbReference type="ARBA" id="ARBA00022475"/>
    </source>
</evidence>
<feature type="transmembrane region" description="Helical" evidence="7">
    <location>
        <begin position="151"/>
        <end position="171"/>
    </location>
</feature>
<proteinExistence type="inferred from homology"/>
<sequence>MPEPRPGQERFVAPVEETPLRAIDAVNVDAVPESQWKEAWKRLRTSPIFWLSAVILAVIALMIVWPSLFTSANPKAASLDNSFEPASDGHPFGYTQQGADVWARTVYGARASVAVGVITTIIVTLLGTVTGAVAGFFGGKVDTLISRISDIFFSIPLLLAAIVCISVLNNLWPNRGFWGSVMVVVAALGIFAWPQITRQMRGAVLEVKNLEFVDAATAIGASRMTNLRRHIVPNSLAPVIVASTITLGVFIVAESSLSFLGLGLPQHIVSWGNDIAAAQNQVRSGQNLQVMFVPAAALAFTVLGFILLGESVREALDPKARKK</sequence>
<keyword evidence="5 7" id="KW-1133">Transmembrane helix</keyword>